<comment type="caution">
    <text evidence="8">The sequence shown here is derived from an EMBL/GenBank/DDBJ whole genome shotgun (WGS) entry which is preliminary data.</text>
</comment>
<proteinExistence type="inferred from homology"/>
<evidence type="ECO:0000256" key="1">
    <source>
        <dbReference type="ARBA" id="ARBA00004304"/>
    </source>
</evidence>
<dbReference type="InterPro" id="IPR051701">
    <property type="entry name" value="Mito_OM_Translocase_MSP1"/>
</dbReference>
<dbReference type="PANTHER" id="PTHR45644:SF39">
    <property type="entry name" value="AAA-TYPE ATPASE FAMILY PROTEIN-RELATED"/>
    <property type="match status" value="1"/>
</dbReference>
<dbReference type="SUPFAM" id="SSF52540">
    <property type="entry name" value="P-loop containing nucleoside triphosphate hydrolases"/>
    <property type="match status" value="1"/>
</dbReference>
<dbReference type="InterPro" id="IPR003960">
    <property type="entry name" value="ATPase_AAA_CS"/>
</dbReference>
<evidence type="ECO:0000313" key="9">
    <source>
        <dbReference type="Proteomes" id="UP000807159"/>
    </source>
</evidence>
<keyword evidence="9" id="KW-1185">Reference proteome</keyword>
<dbReference type="InterPro" id="IPR027417">
    <property type="entry name" value="P-loop_NTPase"/>
</dbReference>
<dbReference type="GO" id="GO:0016887">
    <property type="term" value="F:ATP hydrolysis activity"/>
    <property type="evidence" value="ECO:0007669"/>
    <property type="project" value="InterPro"/>
</dbReference>
<evidence type="ECO:0000256" key="5">
    <source>
        <dbReference type="RuleBase" id="RU003651"/>
    </source>
</evidence>
<comment type="subcellular location">
    <subcellularLocation>
        <location evidence="1">Mitochondrion membrane</location>
        <topology evidence="1">Single-pass membrane protein</topology>
    </subcellularLocation>
</comment>
<comment type="similarity">
    <text evidence="5">Belongs to the AAA ATPase family.</text>
</comment>
<name>A0A8T2XKH3_POPDE</name>
<gene>
    <name evidence="8" type="ORF">H0E87_022207</name>
</gene>
<keyword evidence="3 5" id="KW-0067">ATP-binding</keyword>
<dbReference type="EMBL" id="JACEGQ020000012">
    <property type="protein sequence ID" value="KAH8492873.1"/>
    <property type="molecule type" value="Genomic_DNA"/>
</dbReference>
<dbReference type="Gene3D" id="3.40.50.300">
    <property type="entry name" value="P-loop containing nucleotide triphosphate hydrolases"/>
    <property type="match status" value="1"/>
</dbReference>
<feature type="domain" description="ATPase AAA-type core" evidence="6">
    <location>
        <begin position="1"/>
        <end position="94"/>
    </location>
</feature>
<dbReference type="GO" id="GO:0005524">
    <property type="term" value="F:ATP binding"/>
    <property type="evidence" value="ECO:0007669"/>
    <property type="project" value="UniProtKB-KW"/>
</dbReference>
<dbReference type="Pfam" id="PF17862">
    <property type="entry name" value="AAA_lid_3"/>
    <property type="match status" value="1"/>
</dbReference>
<accession>A0A8T2XKH3</accession>
<dbReference type="Gene3D" id="1.10.8.60">
    <property type="match status" value="1"/>
</dbReference>
<sequence>WFGEGEKYVKAVFSLASKISPSVVFVDEVDSMLGRRENPGEHEAMRKMKNEFMVNWDGLRTKDTERVLVLAATNRPFDLDEAVIRRLPRRLMVNLPDAPNRAKILKVILAKEDLSPDIDFDAIASMTDGYSGSDLKNLCVAAAHRPIKEILEKEKKEQAAALAEGKPAPALSGSADIRPLNMVDFKDAHEQVCASVSSESVNMTELLQWNELYGEGLLDDLALYDLICPLSVEIREGEAEAVGCSDLKRKQGTRYCYLYNVTSAALVLSCRGAAMTAVFELYVQLVQEDEWSLNEGQDGVVFRQQA</sequence>
<dbReference type="InterPro" id="IPR041569">
    <property type="entry name" value="AAA_lid_3"/>
</dbReference>
<feature type="domain" description="AAA ATPase AAA+ lid" evidence="7">
    <location>
        <begin position="117"/>
        <end position="153"/>
    </location>
</feature>
<dbReference type="InterPro" id="IPR003959">
    <property type="entry name" value="ATPase_AAA_core"/>
</dbReference>
<evidence type="ECO:0000256" key="3">
    <source>
        <dbReference type="ARBA" id="ARBA00022840"/>
    </source>
</evidence>
<evidence type="ECO:0000259" key="7">
    <source>
        <dbReference type="Pfam" id="PF17862"/>
    </source>
</evidence>
<dbReference type="GO" id="GO:0005741">
    <property type="term" value="C:mitochondrial outer membrane"/>
    <property type="evidence" value="ECO:0007669"/>
    <property type="project" value="TreeGrafter"/>
</dbReference>
<evidence type="ECO:0000256" key="2">
    <source>
        <dbReference type="ARBA" id="ARBA00022741"/>
    </source>
</evidence>
<evidence type="ECO:0000256" key="4">
    <source>
        <dbReference type="ARBA" id="ARBA00023128"/>
    </source>
</evidence>
<keyword evidence="2 5" id="KW-0547">Nucleotide-binding</keyword>
<dbReference type="PROSITE" id="PS00674">
    <property type="entry name" value="AAA"/>
    <property type="match status" value="1"/>
</dbReference>
<dbReference type="Pfam" id="PF00004">
    <property type="entry name" value="AAA"/>
    <property type="match status" value="1"/>
</dbReference>
<organism evidence="8 9">
    <name type="scientific">Populus deltoides</name>
    <name type="common">Eastern poplar</name>
    <name type="synonym">Eastern cottonwood</name>
    <dbReference type="NCBI Taxonomy" id="3696"/>
    <lineage>
        <taxon>Eukaryota</taxon>
        <taxon>Viridiplantae</taxon>
        <taxon>Streptophyta</taxon>
        <taxon>Embryophyta</taxon>
        <taxon>Tracheophyta</taxon>
        <taxon>Spermatophyta</taxon>
        <taxon>Magnoliopsida</taxon>
        <taxon>eudicotyledons</taxon>
        <taxon>Gunneridae</taxon>
        <taxon>Pentapetalae</taxon>
        <taxon>rosids</taxon>
        <taxon>fabids</taxon>
        <taxon>Malpighiales</taxon>
        <taxon>Salicaceae</taxon>
        <taxon>Saliceae</taxon>
        <taxon>Populus</taxon>
    </lineage>
</organism>
<evidence type="ECO:0008006" key="10">
    <source>
        <dbReference type="Google" id="ProtNLM"/>
    </source>
</evidence>
<evidence type="ECO:0000259" key="6">
    <source>
        <dbReference type="Pfam" id="PF00004"/>
    </source>
</evidence>
<evidence type="ECO:0000313" key="8">
    <source>
        <dbReference type="EMBL" id="KAH8492873.1"/>
    </source>
</evidence>
<dbReference type="Proteomes" id="UP000807159">
    <property type="component" value="Chromosome 12"/>
</dbReference>
<dbReference type="AlphaFoldDB" id="A0A8T2XKH3"/>
<protein>
    <recommendedName>
        <fullName evidence="10">AAA+ ATPase domain-containing protein</fullName>
    </recommendedName>
</protein>
<feature type="non-terminal residue" evidence="8">
    <location>
        <position position="1"/>
    </location>
</feature>
<reference evidence="8" key="1">
    <citation type="journal article" date="2021" name="J. Hered.">
        <title>Genome Assembly of Salicaceae Populus deltoides (Eastern Cottonwood) I-69 Based on Nanopore Sequencing and Hi-C Technologies.</title>
        <authorList>
            <person name="Bai S."/>
            <person name="Wu H."/>
            <person name="Zhang J."/>
            <person name="Pan Z."/>
            <person name="Zhao W."/>
            <person name="Li Z."/>
            <person name="Tong C."/>
        </authorList>
    </citation>
    <scope>NUCLEOTIDE SEQUENCE</scope>
    <source>
        <tissue evidence="8">Leaf</tissue>
    </source>
</reference>
<dbReference type="PANTHER" id="PTHR45644">
    <property type="entry name" value="AAA ATPASE, PUTATIVE (AFU_ORTHOLOGUE AFUA_2G12920)-RELATED-RELATED"/>
    <property type="match status" value="1"/>
</dbReference>
<keyword evidence="4" id="KW-0496">Mitochondrion</keyword>